<evidence type="ECO:0000256" key="5">
    <source>
        <dbReference type="SAM" id="MobiDB-lite"/>
    </source>
</evidence>
<evidence type="ECO:0000313" key="8">
    <source>
        <dbReference type="Proteomes" id="UP000000759"/>
    </source>
</evidence>
<feature type="compositionally biased region" description="Basic and acidic residues" evidence="5">
    <location>
        <begin position="491"/>
        <end position="503"/>
    </location>
</feature>
<proteinExistence type="predicted"/>
<feature type="region of interest" description="Disordered" evidence="5">
    <location>
        <begin position="1337"/>
        <end position="1364"/>
    </location>
</feature>
<dbReference type="PANTHER" id="PTHR15272">
    <property type="entry name" value="CHROMATIN ASSEMBLY FACTOR 1 SUBUNIT A CAF-1 SUBUNIT A"/>
    <property type="match status" value="1"/>
</dbReference>
<gene>
    <name evidence="7" type="primary">CAF1-subunit-A</name>
    <name evidence="7" type="ORF">PHATRDRAFT_48136</name>
</gene>
<dbReference type="GO" id="GO:0006281">
    <property type="term" value="P:DNA repair"/>
    <property type="evidence" value="ECO:0007669"/>
    <property type="project" value="UniProtKB-KW"/>
</dbReference>
<feature type="region of interest" description="Disordered" evidence="5">
    <location>
        <begin position="37"/>
        <end position="73"/>
    </location>
</feature>
<feature type="compositionally biased region" description="Low complexity" evidence="5">
    <location>
        <begin position="213"/>
        <end position="244"/>
    </location>
</feature>
<organism evidence="7 8">
    <name type="scientific">Phaeodactylum tricornutum (strain CCAP 1055/1)</name>
    <dbReference type="NCBI Taxonomy" id="556484"/>
    <lineage>
        <taxon>Eukaryota</taxon>
        <taxon>Sar</taxon>
        <taxon>Stramenopiles</taxon>
        <taxon>Ochrophyta</taxon>
        <taxon>Bacillariophyta</taxon>
        <taxon>Bacillariophyceae</taxon>
        <taxon>Bacillariophycidae</taxon>
        <taxon>Naviculales</taxon>
        <taxon>Phaeodactylaceae</taxon>
        <taxon>Phaeodactylum</taxon>
    </lineage>
</organism>
<keyword evidence="8" id="KW-1185">Reference proteome</keyword>
<evidence type="ECO:0000259" key="6">
    <source>
        <dbReference type="Pfam" id="PF12253"/>
    </source>
</evidence>
<dbReference type="GO" id="GO:0006334">
    <property type="term" value="P:nucleosome assembly"/>
    <property type="evidence" value="ECO:0007669"/>
    <property type="project" value="TreeGrafter"/>
</dbReference>
<dbReference type="InParanoid" id="B7G639"/>
<feature type="region of interest" description="Disordered" evidence="5">
    <location>
        <begin position="999"/>
        <end position="1041"/>
    </location>
</feature>
<dbReference type="Proteomes" id="UP000000759">
    <property type="component" value="Chromosome 16"/>
</dbReference>
<feature type="region of interest" description="Disordered" evidence="5">
    <location>
        <begin position="382"/>
        <end position="430"/>
    </location>
</feature>
<dbReference type="HOGENOM" id="CLU_252787_0_0_1"/>
<name>B7G639_PHATC</name>
<keyword evidence="4" id="KW-0539">Nucleus</keyword>
<dbReference type="EMBL" id="CM000618">
    <property type="protein sequence ID" value="EEC45944.1"/>
    <property type="molecule type" value="Genomic_DNA"/>
</dbReference>
<dbReference type="STRING" id="556484.B7G639"/>
<reference evidence="7 8" key="1">
    <citation type="journal article" date="2008" name="Nature">
        <title>The Phaeodactylum genome reveals the evolutionary history of diatom genomes.</title>
        <authorList>
            <person name="Bowler C."/>
            <person name="Allen A.E."/>
            <person name="Badger J.H."/>
            <person name="Grimwood J."/>
            <person name="Jabbari K."/>
            <person name="Kuo A."/>
            <person name="Maheswari U."/>
            <person name="Martens C."/>
            <person name="Maumus F."/>
            <person name="Otillar R.P."/>
            <person name="Rayko E."/>
            <person name="Salamov A."/>
            <person name="Vandepoele K."/>
            <person name="Beszteri B."/>
            <person name="Gruber A."/>
            <person name="Heijde M."/>
            <person name="Katinka M."/>
            <person name="Mock T."/>
            <person name="Valentin K."/>
            <person name="Verret F."/>
            <person name="Berges J.A."/>
            <person name="Brownlee C."/>
            <person name="Cadoret J.P."/>
            <person name="Chiovitti A."/>
            <person name="Choi C.J."/>
            <person name="Coesel S."/>
            <person name="De Martino A."/>
            <person name="Detter J.C."/>
            <person name="Durkin C."/>
            <person name="Falciatore A."/>
            <person name="Fournet J."/>
            <person name="Haruta M."/>
            <person name="Huysman M.J."/>
            <person name="Jenkins B.D."/>
            <person name="Jiroutova K."/>
            <person name="Jorgensen R.E."/>
            <person name="Joubert Y."/>
            <person name="Kaplan A."/>
            <person name="Kroger N."/>
            <person name="Kroth P.G."/>
            <person name="La Roche J."/>
            <person name="Lindquist E."/>
            <person name="Lommer M."/>
            <person name="Martin-Jezequel V."/>
            <person name="Lopez P.J."/>
            <person name="Lucas S."/>
            <person name="Mangogna M."/>
            <person name="McGinnis K."/>
            <person name="Medlin L.K."/>
            <person name="Montsant A."/>
            <person name="Oudot-Le Secq M.P."/>
            <person name="Napoli C."/>
            <person name="Obornik M."/>
            <person name="Parker M.S."/>
            <person name="Petit J.L."/>
            <person name="Porcel B.M."/>
            <person name="Poulsen N."/>
            <person name="Robison M."/>
            <person name="Rychlewski L."/>
            <person name="Rynearson T.A."/>
            <person name="Schmutz J."/>
            <person name="Shapiro H."/>
            <person name="Siaut M."/>
            <person name="Stanley M."/>
            <person name="Sussman M.R."/>
            <person name="Taylor A.R."/>
            <person name="Vardi A."/>
            <person name="von Dassow P."/>
            <person name="Vyverman W."/>
            <person name="Willis A."/>
            <person name="Wyrwicz L.S."/>
            <person name="Rokhsar D.S."/>
            <person name="Weissenbach J."/>
            <person name="Armbrust E.V."/>
            <person name="Green B.R."/>
            <person name="Van de Peer Y."/>
            <person name="Grigoriev I.V."/>
        </authorList>
    </citation>
    <scope>NUCLEOTIDE SEQUENCE [LARGE SCALE GENOMIC DNA]</scope>
    <source>
        <strain evidence="7 8">CCAP 1055/1</strain>
    </source>
</reference>
<protein>
    <submittedName>
        <fullName evidence="7">Chromatin assembly factor subunit</fullName>
    </submittedName>
</protein>
<feature type="compositionally biased region" description="Polar residues" evidence="5">
    <location>
        <begin position="1426"/>
        <end position="1435"/>
    </location>
</feature>
<keyword evidence="3" id="KW-0234">DNA repair</keyword>
<dbReference type="GO" id="GO:0005634">
    <property type="term" value="C:nucleus"/>
    <property type="evidence" value="ECO:0007669"/>
    <property type="project" value="UniProtKB-SubCell"/>
</dbReference>
<dbReference type="OrthoDB" id="79480at2759"/>
<feature type="region of interest" description="Disordered" evidence="5">
    <location>
        <begin position="195"/>
        <end position="356"/>
    </location>
</feature>
<sequence length="1435" mass="156945">MCFGTRLWSMTQNTPYVVVFGNVPLGDGDVFRNLWPVRRTSPSTTRRKTRKSKSRTGGGRGADGSNARRPIPVPYARNADGRIRCVPSPATLSYTAPTVWVAYADPTLRVFGVYLFLPRTGSLPTHCYDDCTRWFRQPLLHSSTKYPHTHRFRNACDAVSAPVSFTLPQSRARSLVNNMPSLASIEVPLDIVEDDNDQTHQDDTTGLGKRLQKSVATSKASVVTVTSAANASPSSNAAADDATPCGSVPETRKITPTDTKPSRSALPRQQQKTLAGFFAVGKRSPSSVRPTNPRKACGSRTTLRTDSTTPTSLPRTAVPVTTTTTTNKANTRSARSQSQATTPAARPVVPSSVGTRAGLGPQQAALMDICLGRVNLLPCFDHNTPNDRRDPTTPPPPTVASATKDAPTIPPEEASTKSTTDRGSRGKTLTTDTHEPAVVDLTIDTVGTNKSCTKTIVPTGTTQSLRSVHDAAMVQPGHGSARLDTSSPPRAKVDTEASSDHRTVHSTNETQTRPSAQYDSLRLQAQARAQSVLQRCRTIAEEDFTVALPKISPLSKDEILATESSDFPEPAVECLAALVEGSALPLAALAAYVANELNGIYNTKVFTHTLVTAKIPLVANRKQYVKHPSAASVTGDGDSVAAPSPPPVRALEDDRPDHVWRWELTVPELLEPVSRKLVLKARSARRKLAAEFQSCAKVLQVLTEMDAWWLREPAPPQPASTKKFERLTTRLVLEQTRLLKYARDEEAAKLAEQAQRKKLREASVAKATQQAEAAAAKQRIKEQAAAEKQRKKDEAEAEKQRKKDEADRKLQEKEDAAREATEAKQAKLRKQKSCLMSFLSATKKASEEATHEHLTSFVEAMEAVDCEMEPTLGSAPTSPLKPTKSHFDVVAFRAALERGVVPSKSQACSRHGRYWKASRHRRTKMVNMEVFVTVVPENGAFGAQPFAEQQTITVPNKYKFLRFHEDVRPPYFGTWSKRGSIVTGKTPFRKETTLLEYDYDSEAEWEEGDDEIGEDLENGEGDDDEEDKEEEEAAGDDEDGWLAADDEIDDELDDETRRLRIKALAAADSPKQKEQIVHVIAPRDGKPIVDAHVSCAAKCVQGLDVRQASRILASHKALVLYDCDLFLDAFPPELIDESFSDASPAEASNKAPGSQEMSEDDFKTVAKFVHNCTLASKDKVVDELRKAHESVTSSRAHALRVLESMADKKKHPVKGIYWEVKGEVLDKLGLEDLKSVENDSQDVLRTIAKFVHNSTLNSKERVVDELLIAHESIASSRAEAMRILESVAEKRKHPVSGAYWQVKEPAKSELGLADLSSNPPILPGTEALATALTMPTEKERKALQDTPSIKATSTSGKKRKTGVQLTAVSSTKKATLSVAVDNEPRAVKPREPLFEKVSKSPSKKRKEPPASSKILTSFLSKKPAVESTSATQPIG</sequence>
<dbReference type="InterPro" id="IPR022043">
    <property type="entry name" value="CAF1A_DD"/>
</dbReference>
<evidence type="ECO:0000256" key="3">
    <source>
        <dbReference type="ARBA" id="ARBA00023204"/>
    </source>
</evidence>
<feature type="region of interest" description="Disordered" evidence="5">
    <location>
        <begin position="1380"/>
        <end position="1435"/>
    </location>
</feature>
<dbReference type="GeneID" id="7203288"/>
<evidence type="ECO:0000256" key="1">
    <source>
        <dbReference type="ARBA" id="ARBA00004123"/>
    </source>
</evidence>
<dbReference type="PANTHER" id="PTHR15272:SF0">
    <property type="entry name" value="CHROMATIN ASSEMBLY FACTOR 1 SUBUNIT A"/>
    <property type="match status" value="1"/>
</dbReference>
<feature type="domain" description="Chromatin assembly factor 1 subunit A dimerization" evidence="6">
    <location>
        <begin position="959"/>
        <end position="1032"/>
    </location>
</feature>
<evidence type="ECO:0000313" key="7">
    <source>
        <dbReference type="EMBL" id="EEC45944.1"/>
    </source>
</evidence>
<keyword evidence="2" id="KW-0227">DNA damage</keyword>
<dbReference type="RefSeq" id="XP_002182657.1">
    <property type="nucleotide sequence ID" value="XM_002182621.1"/>
</dbReference>
<feature type="region of interest" description="Disordered" evidence="5">
    <location>
        <begin position="775"/>
        <end position="826"/>
    </location>
</feature>
<comment type="subcellular location">
    <subcellularLocation>
        <location evidence="1">Nucleus</location>
    </subcellularLocation>
</comment>
<feature type="compositionally biased region" description="Polar residues" evidence="5">
    <location>
        <begin position="505"/>
        <end position="514"/>
    </location>
</feature>
<feature type="compositionally biased region" description="Basic and acidic residues" evidence="5">
    <location>
        <begin position="1382"/>
        <end position="1398"/>
    </location>
</feature>
<feature type="compositionally biased region" description="Basic residues" evidence="5">
    <location>
        <begin position="45"/>
        <end position="54"/>
    </location>
</feature>
<evidence type="ECO:0000256" key="4">
    <source>
        <dbReference type="ARBA" id="ARBA00023242"/>
    </source>
</evidence>
<feature type="compositionally biased region" description="Polar residues" evidence="5">
    <location>
        <begin position="333"/>
        <end position="342"/>
    </location>
</feature>
<dbReference type="PaxDb" id="2850-Phatr48136"/>
<dbReference type="KEGG" id="pti:PHATRDRAFT_48136"/>
<evidence type="ECO:0000256" key="2">
    <source>
        <dbReference type="ARBA" id="ARBA00022763"/>
    </source>
</evidence>
<accession>B7G639</accession>
<dbReference type="GO" id="GO:0033186">
    <property type="term" value="C:CAF-1 complex"/>
    <property type="evidence" value="ECO:0007669"/>
    <property type="project" value="TreeGrafter"/>
</dbReference>
<feature type="compositionally biased region" description="Polar residues" evidence="5">
    <location>
        <begin position="1345"/>
        <end position="1355"/>
    </location>
</feature>
<feature type="compositionally biased region" description="Low complexity" evidence="5">
    <location>
        <begin position="299"/>
        <end position="332"/>
    </location>
</feature>
<feature type="compositionally biased region" description="Basic and acidic residues" evidence="5">
    <location>
        <begin position="779"/>
        <end position="825"/>
    </location>
</feature>
<dbReference type="eggNOG" id="KOG4364">
    <property type="taxonomic scope" value="Eukaryota"/>
</dbReference>
<reference evidence="8" key="2">
    <citation type="submission" date="2008-08" db="EMBL/GenBank/DDBJ databases">
        <authorList>
            <consortium name="Diatom Consortium"/>
            <person name="Grigoriev I."/>
            <person name="Grimwood J."/>
            <person name="Kuo A."/>
            <person name="Otillar R.P."/>
            <person name="Salamov A."/>
            <person name="Detter J.C."/>
            <person name="Lindquist E."/>
            <person name="Shapiro H."/>
            <person name="Lucas S."/>
            <person name="Glavina del Rio T."/>
            <person name="Pitluck S."/>
            <person name="Rokhsar D."/>
            <person name="Bowler C."/>
        </authorList>
    </citation>
    <scope>GENOME REANNOTATION</scope>
    <source>
        <strain evidence="8">CCAP 1055/1</strain>
    </source>
</reference>
<dbReference type="Pfam" id="PF12253">
    <property type="entry name" value="CAF1A_dimeriz"/>
    <property type="match status" value="1"/>
</dbReference>
<feature type="region of interest" description="Disordered" evidence="5">
    <location>
        <begin position="477"/>
        <end position="514"/>
    </location>
</feature>